<dbReference type="PROSITE" id="PS00041">
    <property type="entry name" value="HTH_ARAC_FAMILY_1"/>
    <property type="match status" value="1"/>
</dbReference>
<keyword evidence="2" id="KW-0238">DNA-binding</keyword>
<evidence type="ECO:0000256" key="1">
    <source>
        <dbReference type="ARBA" id="ARBA00023015"/>
    </source>
</evidence>
<dbReference type="GO" id="GO:0003700">
    <property type="term" value="F:DNA-binding transcription factor activity"/>
    <property type="evidence" value="ECO:0007669"/>
    <property type="project" value="InterPro"/>
</dbReference>
<protein>
    <submittedName>
        <fullName evidence="6">AraC family transcriptional regulator</fullName>
    </submittedName>
</protein>
<dbReference type="InterPro" id="IPR018062">
    <property type="entry name" value="HTH_AraC-typ_CS"/>
</dbReference>
<dbReference type="EMBL" id="NAPY01000007">
    <property type="protein sequence ID" value="MUL35942.1"/>
    <property type="molecule type" value="Genomic_DNA"/>
</dbReference>
<dbReference type="Pfam" id="PF02311">
    <property type="entry name" value="AraC_binding"/>
    <property type="match status" value="1"/>
</dbReference>
<dbReference type="PANTHER" id="PTHR46796">
    <property type="entry name" value="HTH-TYPE TRANSCRIPTIONAL ACTIVATOR RHAS-RELATED"/>
    <property type="match status" value="1"/>
</dbReference>
<dbReference type="SUPFAM" id="SSF46689">
    <property type="entry name" value="Homeodomain-like"/>
    <property type="match status" value="2"/>
</dbReference>
<dbReference type="OrthoDB" id="516605at2"/>
<keyword evidence="7" id="KW-1185">Reference proteome</keyword>
<dbReference type="Proteomes" id="UP000441797">
    <property type="component" value="Unassembled WGS sequence"/>
</dbReference>
<dbReference type="SMART" id="SM00342">
    <property type="entry name" value="HTH_ARAC"/>
    <property type="match status" value="1"/>
</dbReference>
<feature type="domain" description="HTH araC/xylS-type" evidence="5">
    <location>
        <begin position="179"/>
        <end position="276"/>
    </location>
</feature>
<dbReference type="Gene3D" id="1.10.10.60">
    <property type="entry name" value="Homeodomain-like"/>
    <property type="match status" value="2"/>
</dbReference>
<dbReference type="PROSITE" id="PS01124">
    <property type="entry name" value="HTH_ARAC_FAMILY_2"/>
    <property type="match status" value="1"/>
</dbReference>
<dbReference type="InterPro" id="IPR009057">
    <property type="entry name" value="Homeodomain-like_sf"/>
</dbReference>
<dbReference type="InterPro" id="IPR018060">
    <property type="entry name" value="HTH_AraC"/>
</dbReference>
<dbReference type="PANTHER" id="PTHR46796:SF2">
    <property type="entry name" value="TRANSCRIPTIONAL REGULATORY PROTEIN"/>
    <property type="match status" value="1"/>
</dbReference>
<gene>
    <name evidence="6" type="ORF">BWI75_06145</name>
</gene>
<dbReference type="AlphaFoldDB" id="A0A6N8FTN6"/>
<evidence type="ECO:0000256" key="2">
    <source>
        <dbReference type="ARBA" id="ARBA00023125"/>
    </source>
</evidence>
<dbReference type="Gene3D" id="2.60.120.10">
    <property type="entry name" value="Jelly Rolls"/>
    <property type="match status" value="1"/>
</dbReference>
<dbReference type="SUPFAM" id="SSF51215">
    <property type="entry name" value="Regulatory protein AraC"/>
    <property type="match status" value="1"/>
</dbReference>
<dbReference type="GO" id="GO:0043565">
    <property type="term" value="F:sequence-specific DNA binding"/>
    <property type="evidence" value="ECO:0007669"/>
    <property type="project" value="InterPro"/>
</dbReference>
<keyword evidence="1" id="KW-0805">Transcription regulation</keyword>
<accession>A0A6N8FTN6</accession>
<evidence type="ECO:0000313" key="7">
    <source>
        <dbReference type="Proteomes" id="UP000441797"/>
    </source>
</evidence>
<organism evidence="6 7">
    <name type="scientific">Gloeocapsopsis dulcis AAB1 = 1H9</name>
    <dbReference type="NCBI Taxonomy" id="1433147"/>
    <lineage>
        <taxon>Bacteria</taxon>
        <taxon>Bacillati</taxon>
        <taxon>Cyanobacteriota</taxon>
        <taxon>Cyanophyceae</taxon>
        <taxon>Oscillatoriophycideae</taxon>
        <taxon>Chroococcales</taxon>
        <taxon>Chroococcaceae</taxon>
        <taxon>Gloeocapsopsis</taxon>
        <taxon>Gloeocapsopsis dulcis</taxon>
    </lineage>
</organism>
<dbReference type="InterPro" id="IPR037923">
    <property type="entry name" value="HTH-like"/>
</dbReference>
<evidence type="ECO:0000313" key="6">
    <source>
        <dbReference type="EMBL" id="MUL35942.1"/>
    </source>
</evidence>
<keyword evidence="3" id="KW-0010">Activator</keyword>
<name>A0A6N8FTN6_9CHRO</name>
<comment type="caution">
    <text evidence="6">The sequence shown here is derived from an EMBL/GenBank/DDBJ whole genome shotgun (WGS) entry which is preliminary data.</text>
</comment>
<dbReference type="InterPro" id="IPR014710">
    <property type="entry name" value="RmlC-like_jellyroll"/>
</dbReference>
<reference evidence="6 7" key="1">
    <citation type="journal article" date="2019" name="Front. Microbiol.">
        <title>Genomic Features for Desiccation Tolerance and Sugar Biosynthesis in the Extremophile Gloeocapsopsis sp. UTEX B3054.</title>
        <authorList>
            <person name="Urrejola C."/>
            <person name="Alcorta J."/>
            <person name="Salas L."/>
            <person name="Vasquez M."/>
            <person name="Polz M.F."/>
            <person name="Vicuna R."/>
            <person name="Diez B."/>
        </authorList>
    </citation>
    <scope>NUCLEOTIDE SEQUENCE [LARGE SCALE GENOMIC DNA]</scope>
    <source>
        <strain evidence="6 7">1H9</strain>
    </source>
</reference>
<proteinExistence type="predicted"/>
<evidence type="ECO:0000259" key="5">
    <source>
        <dbReference type="PROSITE" id="PS01124"/>
    </source>
</evidence>
<dbReference type="InterPro" id="IPR003313">
    <property type="entry name" value="AraC-bd"/>
</dbReference>
<keyword evidence="4" id="KW-0804">Transcription</keyword>
<evidence type="ECO:0000256" key="3">
    <source>
        <dbReference type="ARBA" id="ARBA00023159"/>
    </source>
</evidence>
<dbReference type="Pfam" id="PF12833">
    <property type="entry name" value="HTH_18"/>
    <property type="match status" value="1"/>
</dbReference>
<evidence type="ECO:0000256" key="4">
    <source>
        <dbReference type="ARBA" id="ARBA00023163"/>
    </source>
</evidence>
<sequence length="278" mass="31524">MKAAAKQEKIKFWREEVALSHLELLHARYITHSFSRHAHETFAIGVIEQGAEAFSYQGEKHIAPAGSVVVINPGEVHTGSAANIHVGWTYRMLYPDIKLLQQATSEAGQQTSEIPYFPIAVIQDSQLARLILKLHHTLEKVTCTLEQDSCLLWTLAQLIARHAGERLIWRVGKESQAVLRVQEYLEAHYTKNISLDAIARIANLSPFYLIRTFRKCIGLPPHEYLTQIRISRAKILLLQGYAIAQVAHDTGFADQSHLTRHFKRIVGVTPGQYQHIRQ</sequence>
<dbReference type="RefSeq" id="WP_105219599.1">
    <property type="nucleotide sequence ID" value="NZ_CAWNSU010000040.1"/>
</dbReference>
<dbReference type="InterPro" id="IPR050204">
    <property type="entry name" value="AraC_XylS_family_regulators"/>
</dbReference>